<dbReference type="SUPFAM" id="SSF53822">
    <property type="entry name" value="Periplasmic binding protein-like I"/>
    <property type="match status" value="1"/>
</dbReference>
<evidence type="ECO:0000256" key="2">
    <source>
        <dbReference type="ARBA" id="ARBA00007639"/>
    </source>
</evidence>
<sequence length="317" mass="33885">MVMRWVAVIGAVVAASVWFVGPLPPSHAQKKRWHIAIVPKALTGEYWVRCKRGAEAAAKQFGVTLTFVGPSAETEVDKQIDIVENLLTRGVDAIGVSPCDGKALAPVIDRAIAKGVPVVTVDSDAPRSKRLAYIGTDNEKAGAIAGEQLAKLMGGRGKVLIINGVPGAENLMQRIKGFKQTLRKYPRIRIVSEQACQSDQTLALNIAENALTAHPDLGGIFGVNAPGAPGAAQAVKAAGKTGKVKIVGFDALPDTLRFCREGVIQAIIEQRPYRMGYLAIRYLKDVLEGKEIPRMVDTGVDIITPAKAKQLLTGRQP</sequence>
<feature type="domain" description="Periplasmic binding protein" evidence="4">
    <location>
        <begin position="35"/>
        <end position="291"/>
    </location>
</feature>
<accession>A0A2H5X8P8</accession>
<gene>
    <name evidence="5" type="primary">rbsB_1</name>
    <name evidence="5" type="ORF">HRbin17_00038</name>
</gene>
<comment type="similarity">
    <text evidence="2">Belongs to the bacterial solute-binding protein 2 family.</text>
</comment>
<dbReference type="CDD" id="cd06314">
    <property type="entry name" value="PBP1_tmGBP"/>
    <property type="match status" value="1"/>
</dbReference>
<keyword evidence="3" id="KW-0732">Signal</keyword>
<organism evidence="5 6">
    <name type="scientific">Candidatus Fervidibacter japonicus</name>
    <dbReference type="NCBI Taxonomy" id="2035412"/>
    <lineage>
        <taxon>Bacteria</taxon>
        <taxon>Candidatus Fervidibacterota</taxon>
        <taxon>Candidatus Fervidibacter</taxon>
    </lineage>
</organism>
<dbReference type="GO" id="GO:0030313">
    <property type="term" value="C:cell envelope"/>
    <property type="evidence" value="ECO:0007669"/>
    <property type="project" value="UniProtKB-SubCell"/>
</dbReference>
<evidence type="ECO:0000256" key="3">
    <source>
        <dbReference type="ARBA" id="ARBA00022729"/>
    </source>
</evidence>
<dbReference type="PANTHER" id="PTHR46847">
    <property type="entry name" value="D-ALLOSE-BINDING PERIPLASMIC PROTEIN-RELATED"/>
    <property type="match status" value="1"/>
</dbReference>
<comment type="caution">
    <text evidence="5">The sequence shown here is derived from an EMBL/GenBank/DDBJ whole genome shotgun (WGS) entry which is preliminary data.</text>
</comment>
<dbReference type="GO" id="GO:0030246">
    <property type="term" value="F:carbohydrate binding"/>
    <property type="evidence" value="ECO:0007669"/>
    <property type="project" value="UniProtKB-ARBA"/>
</dbReference>
<dbReference type="InterPro" id="IPR028082">
    <property type="entry name" value="Peripla_BP_I"/>
</dbReference>
<evidence type="ECO:0000313" key="6">
    <source>
        <dbReference type="Proteomes" id="UP000236173"/>
    </source>
</evidence>
<dbReference type="Pfam" id="PF13407">
    <property type="entry name" value="Peripla_BP_4"/>
    <property type="match status" value="1"/>
</dbReference>
<name>A0A2H5X8P8_9BACT</name>
<dbReference type="AlphaFoldDB" id="A0A2H5X8P8"/>
<comment type="subcellular location">
    <subcellularLocation>
        <location evidence="1">Cell envelope</location>
    </subcellularLocation>
</comment>
<proteinExistence type="inferred from homology"/>
<protein>
    <submittedName>
        <fullName evidence="5">Ribose import binding protein RbsB</fullName>
    </submittedName>
</protein>
<reference evidence="6" key="1">
    <citation type="submission" date="2017-09" db="EMBL/GenBank/DDBJ databases">
        <title>Metaegenomics of thermophilic ammonia-oxidizing enrichment culture.</title>
        <authorList>
            <person name="Kato S."/>
            <person name="Suzuki K."/>
        </authorList>
    </citation>
    <scope>NUCLEOTIDE SEQUENCE [LARGE SCALE GENOMIC DNA]</scope>
</reference>
<dbReference type="Gene3D" id="3.40.50.2300">
    <property type="match status" value="2"/>
</dbReference>
<evidence type="ECO:0000313" key="5">
    <source>
        <dbReference type="EMBL" id="GBC97551.1"/>
    </source>
</evidence>
<dbReference type="InterPro" id="IPR025997">
    <property type="entry name" value="SBP_2_dom"/>
</dbReference>
<dbReference type="Proteomes" id="UP000236173">
    <property type="component" value="Unassembled WGS sequence"/>
</dbReference>
<evidence type="ECO:0000259" key="4">
    <source>
        <dbReference type="Pfam" id="PF13407"/>
    </source>
</evidence>
<evidence type="ECO:0000256" key="1">
    <source>
        <dbReference type="ARBA" id="ARBA00004196"/>
    </source>
</evidence>
<dbReference type="EMBL" id="BEHT01000001">
    <property type="protein sequence ID" value="GBC97551.1"/>
    <property type="molecule type" value="Genomic_DNA"/>
</dbReference>
<dbReference type="PANTHER" id="PTHR46847:SF1">
    <property type="entry name" value="D-ALLOSE-BINDING PERIPLASMIC PROTEIN-RELATED"/>
    <property type="match status" value="1"/>
</dbReference>